<name>Q01YD7_SOLUE</name>
<accession>Q01YD7</accession>
<reference evidence="2" key="1">
    <citation type="submission" date="2006-10" db="EMBL/GenBank/DDBJ databases">
        <title>Complete sequence of Solibacter usitatus Ellin6076.</title>
        <authorList>
            <consortium name="US DOE Joint Genome Institute"/>
            <person name="Copeland A."/>
            <person name="Lucas S."/>
            <person name="Lapidus A."/>
            <person name="Barry K."/>
            <person name="Detter J.C."/>
            <person name="Glavina del Rio T."/>
            <person name="Hammon N."/>
            <person name="Israni S."/>
            <person name="Dalin E."/>
            <person name="Tice H."/>
            <person name="Pitluck S."/>
            <person name="Thompson L.S."/>
            <person name="Brettin T."/>
            <person name="Bruce D."/>
            <person name="Han C."/>
            <person name="Tapia R."/>
            <person name="Gilna P."/>
            <person name="Schmutz J."/>
            <person name="Larimer F."/>
            <person name="Land M."/>
            <person name="Hauser L."/>
            <person name="Kyrpides N."/>
            <person name="Mikhailova N."/>
            <person name="Janssen P.H."/>
            <person name="Kuske C.R."/>
            <person name="Richardson P."/>
        </authorList>
    </citation>
    <scope>NUCLEOTIDE SEQUENCE</scope>
    <source>
        <strain evidence="2">Ellin6076</strain>
    </source>
</reference>
<dbReference type="OrthoDB" id="129794at2"/>
<dbReference type="NCBIfam" id="TIGR01439">
    <property type="entry name" value="lp_hng_hel_AbrB"/>
    <property type="match status" value="1"/>
</dbReference>
<feature type="domain" description="SpoVT-AbrB" evidence="1">
    <location>
        <begin position="4"/>
        <end position="48"/>
    </location>
</feature>
<dbReference type="SUPFAM" id="SSF89447">
    <property type="entry name" value="AbrB/MazE/MraZ-like"/>
    <property type="match status" value="1"/>
</dbReference>
<dbReference type="STRING" id="234267.Acid_4366"/>
<dbReference type="InterPro" id="IPR007159">
    <property type="entry name" value="SpoVT-AbrB_dom"/>
</dbReference>
<dbReference type="EMBL" id="CP000473">
    <property type="protein sequence ID" value="ABJ85328.1"/>
    <property type="molecule type" value="Genomic_DNA"/>
</dbReference>
<protein>
    <submittedName>
        <fullName evidence="2">Transcriptional regulator, AbrB family</fullName>
    </submittedName>
</protein>
<dbReference type="AlphaFoldDB" id="Q01YD7"/>
<dbReference type="SMART" id="SM00966">
    <property type="entry name" value="SpoVT_AbrB"/>
    <property type="match status" value="1"/>
</dbReference>
<proteinExistence type="predicted"/>
<dbReference type="InterPro" id="IPR037914">
    <property type="entry name" value="SpoVT-AbrB_sf"/>
</dbReference>
<dbReference type="KEGG" id="sus:Acid_4366"/>
<dbReference type="HOGENOM" id="CLU_2411629_0_0_0"/>
<dbReference type="eggNOG" id="COG2002">
    <property type="taxonomic scope" value="Bacteria"/>
</dbReference>
<sequence length="92" mass="10231">MSIVSVKSKYQIVIPQSIRNKVRIKVGDLLEARVERGKITFSPRSAVDMAIEEGLEDVRKGRVYGPFDSAEEMLASLKGKRGKSGAKTPRLR</sequence>
<organism evidence="2">
    <name type="scientific">Solibacter usitatus (strain Ellin6076)</name>
    <dbReference type="NCBI Taxonomy" id="234267"/>
    <lineage>
        <taxon>Bacteria</taxon>
        <taxon>Pseudomonadati</taxon>
        <taxon>Acidobacteriota</taxon>
        <taxon>Terriglobia</taxon>
        <taxon>Bryobacterales</taxon>
        <taxon>Solibacteraceae</taxon>
        <taxon>Candidatus Solibacter</taxon>
    </lineage>
</organism>
<dbReference type="InParanoid" id="Q01YD7"/>
<evidence type="ECO:0000259" key="1">
    <source>
        <dbReference type="SMART" id="SM00966"/>
    </source>
</evidence>
<dbReference type="Pfam" id="PF04014">
    <property type="entry name" value="MazE_antitoxin"/>
    <property type="match status" value="1"/>
</dbReference>
<evidence type="ECO:0000313" key="2">
    <source>
        <dbReference type="EMBL" id="ABJ85328.1"/>
    </source>
</evidence>
<dbReference type="GO" id="GO:0003677">
    <property type="term" value="F:DNA binding"/>
    <property type="evidence" value="ECO:0007669"/>
    <property type="project" value="InterPro"/>
</dbReference>
<gene>
    <name evidence="2" type="ordered locus">Acid_4366</name>
</gene>
<dbReference type="Gene3D" id="2.10.260.10">
    <property type="match status" value="1"/>
</dbReference>